<dbReference type="KEGG" id="samb:SAM23877_1800"/>
<organism evidence="1 2">
    <name type="scientific">Streptomyces ambofaciens (strain ATCC 23877 / 3486 / DSM 40053 / JCM 4204 / NBRC 12836 / NRRL B-2516)</name>
    <dbReference type="NCBI Taxonomy" id="278992"/>
    <lineage>
        <taxon>Bacteria</taxon>
        <taxon>Bacillati</taxon>
        <taxon>Actinomycetota</taxon>
        <taxon>Actinomycetes</taxon>
        <taxon>Kitasatosporales</taxon>
        <taxon>Streptomycetaceae</taxon>
        <taxon>Streptomyces</taxon>
    </lineage>
</organism>
<evidence type="ECO:0000313" key="2">
    <source>
        <dbReference type="Proteomes" id="UP000061018"/>
    </source>
</evidence>
<reference evidence="2" key="1">
    <citation type="journal article" date="2015" name="J. Biotechnol.">
        <title>Complete genome sequence of Streptomyces ambofaciens ATCC 23877, the spiramycin producer.</title>
        <authorList>
            <person name="Thibessard A."/>
            <person name="Haas D."/>
            <person name="Gerbaud C."/>
            <person name="Aigle B."/>
            <person name="Lautru S."/>
            <person name="Pernodet J.L."/>
            <person name="Leblond P."/>
        </authorList>
    </citation>
    <scope>NUCLEOTIDE SEQUENCE [LARGE SCALE GENOMIC DNA]</scope>
    <source>
        <strain evidence="2">ATCC 23877 / 3486 / DSM 40053 / JCM 4204 / NBRC 12836 / NRRL B-2516</strain>
    </source>
</reference>
<evidence type="ECO:0000313" key="1">
    <source>
        <dbReference type="EMBL" id="AKZ54849.1"/>
    </source>
</evidence>
<proteinExistence type="predicted"/>
<accession>A0A0K2APE1</accession>
<dbReference type="Proteomes" id="UP000061018">
    <property type="component" value="Chromosome"/>
</dbReference>
<protein>
    <submittedName>
        <fullName evidence="1">Uncharacterized protein</fullName>
    </submittedName>
</protein>
<dbReference type="AlphaFoldDB" id="A0A0K2APE1"/>
<dbReference type="EMBL" id="CP012382">
    <property type="protein sequence ID" value="AKZ54849.1"/>
    <property type="molecule type" value="Genomic_DNA"/>
</dbReference>
<sequence>MCRCVKPGTRTSRSFEPDALSNVCSQLPHPHHTPILECLCDIRSAPPHLRKRLSARTVGTCRTPQAPAPGAAPSSVR</sequence>
<name>A0A0K2APE1_STRA7</name>
<gene>
    <name evidence="1" type="ORF">SAM23877_1800</name>
</gene>